<accession>A0A382JWJ5</accession>
<organism evidence="1">
    <name type="scientific">marine metagenome</name>
    <dbReference type="NCBI Taxonomy" id="408172"/>
    <lineage>
        <taxon>unclassified sequences</taxon>
        <taxon>metagenomes</taxon>
        <taxon>ecological metagenomes</taxon>
    </lineage>
</organism>
<sequence length="267" mass="29531">MKNLLTLSLGLVMIISCGQSGTSTDNNVAYDLVGVEFYNEFIPCVGGSDFNQESVANMMQGWRSLNISDDLLGAWGYVPASEESRFENGWWELQWESKEDADAAWNEWTQDEEAIAFLADHESVMVCDGDARAAWDFTFHRDVESFGPQSEDGSFYTQFFPCKYNDGKSSDDLIESIALYNKWLDGLDATGFYAYGIYAGDGSDELADFWWGNFHESADSAATGNANWMESGGDARASLEATATCDVPELYNSGVIYDPARPAFAKS</sequence>
<gene>
    <name evidence="1" type="ORF">METZ01_LOCUS268171</name>
</gene>
<evidence type="ECO:0000313" key="1">
    <source>
        <dbReference type="EMBL" id="SVC15317.1"/>
    </source>
</evidence>
<evidence type="ECO:0008006" key="2">
    <source>
        <dbReference type="Google" id="ProtNLM"/>
    </source>
</evidence>
<protein>
    <recommendedName>
        <fullName evidence="2">Lipoprotein</fullName>
    </recommendedName>
</protein>
<dbReference type="EMBL" id="UINC01076290">
    <property type="protein sequence ID" value="SVC15317.1"/>
    <property type="molecule type" value="Genomic_DNA"/>
</dbReference>
<dbReference type="AlphaFoldDB" id="A0A382JWJ5"/>
<reference evidence="1" key="1">
    <citation type="submission" date="2018-05" db="EMBL/GenBank/DDBJ databases">
        <authorList>
            <person name="Lanie J.A."/>
            <person name="Ng W.-L."/>
            <person name="Kazmierczak K.M."/>
            <person name="Andrzejewski T.M."/>
            <person name="Davidsen T.M."/>
            <person name="Wayne K.J."/>
            <person name="Tettelin H."/>
            <person name="Glass J.I."/>
            <person name="Rusch D."/>
            <person name="Podicherti R."/>
            <person name="Tsui H.-C.T."/>
            <person name="Winkler M.E."/>
        </authorList>
    </citation>
    <scope>NUCLEOTIDE SEQUENCE</scope>
</reference>
<proteinExistence type="predicted"/>
<dbReference type="PROSITE" id="PS51257">
    <property type="entry name" value="PROKAR_LIPOPROTEIN"/>
    <property type="match status" value="1"/>
</dbReference>
<name>A0A382JWJ5_9ZZZZ</name>